<reference evidence="2 3" key="1">
    <citation type="journal article" date="2013" name="PLoS ONE">
        <title>Predicting the Proteins of Angomonas deanei, Strigomonas culicis and Their Respective Endosymbionts Reveals New Aspects of the Trypanosomatidae Family.</title>
        <authorList>
            <person name="Motta M.C."/>
            <person name="Martins A.C."/>
            <person name="de Souza S.S."/>
            <person name="Catta-Preta C.M."/>
            <person name="Silva R."/>
            <person name="Klein C.C."/>
            <person name="de Almeida L.G."/>
            <person name="de Lima Cunha O."/>
            <person name="Ciapina L.P."/>
            <person name="Brocchi M."/>
            <person name="Colabardini A.C."/>
            <person name="de Araujo Lima B."/>
            <person name="Machado C.R."/>
            <person name="de Almeida Soares C.M."/>
            <person name="Probst C.M."/>
            <person name="de Menezes C.B."/>
            <person name="Thompson C.E."/>
            <person name="Bartholomeu D.C."/>
            <person name="Gradia D.F."/>
            <person name="Pavoni D.P."/>
            <person name="Grisard E.C."/>
            <person name="Fantinatti-Garboggini F."/>
            <person name="Marchini F.K."/>
            <person name="Rodrigues-Luiz G.F."/>
            <person name="Wagner G."/>
            <person name="Goldman G.H."/>
            <person name="Fietto J.L."/>
            <person name="Elias M.C."/>
            <person name="Goldman M.H."/>
            <person name="Sagot M.F."/>
            <person name="Pereira M."/>
            <person name="Stoco P.H."/>
            <person name="de Mendonca-Neto R.P."/>
            <person name="Teixeira S.M."/>
            <person name="Maciel T.E."/>
            <person name="de Oliveira Mendes T.A."/>
            <person name="Urmenyi T.P."/>
            <person name="de Souza W."/>
            <person name="Schenkman S."/>
            <person name="de Vasconcelos A.T."/>
        </authorList>
    </citation>
    <scope>NUCLEOTIDE SEQUENCE [LARGE SCALE GENOMIC DNA]</scope>
</reference>
<dbReference type="EMBL" id="ATMH01009912">
    <property type="protein sequence ID" value="EPY18470.1"/>
    <property type="molecule type" value="Genomic_DNA"/>
</dbReference>
<sequence length="278" mass="31496">MRKETENRNMERSSDDSGREENREVRRHSDNQRKSGEQRRSAAHRRKKDQTNDMYVNNTVVGIKSHHRRQDHTDGEEGTTKVNVERSVTSSQRRKKDCSMDKYCIVSKEHQGSTRPKEVLCSAKAPRKRSGNKRGSVASCDNNTNSISTYEYKTTVDANRNWKEDREANQNANSNSIGKLVNNVDNTQRQLSRKMSDTTAETHPRLLSGNATAKDTEPNKMPYDPLTTSCADSYFDDFVGYRGSAELFQMSLSRSTSVLVVPDHRASGFKKHAASVSL</sequence>
<feature type="region of interest" description="Disordered" evidence="1">
    <location>
        <begin position="190"/>
        <end position="220"/>
    </location>
</feature>
<organism evidence="2 3">
    <name type="scientific">Strigomonas culicis</name>
    <dbReference type="NCBI Taxonomy" id="28005"/>
    <lineage>
        <taxon>Eukaryota</taxon>
        <taxon>Discoba</taxon>
        <taxon>Euglenozoa</taxon>
        <taxon>Kinetoplastea</taxon>
        <taxon>Metakinetoplastina</taxon>
        <taxon>Trypanosomatida</taxon>
        <taxon>Trypanosomatidae</taxon>
        <taxon>Strigomonadinae</taxon>
        <taxon>Strigomonas</taxon>
    </lineage>
</organism>
<evidence type="ECO:0000313" key="2">
    <source>
        <dbReference type="EMBL" id="EPY18470.1"/>
    </source>
</evidence>
<feature type="compositionally biased region" description="Basic and acidic residues" evidence="1">
    <location>
        <begin position="194"/>
        <end position="204"/>
    </location>
</feature>
<keyword evidence="3" id="KW-1185">Reference proteome</keyword>
<comment type="caution">
    <text evidence="2">The sequence shown here is derived from an EMBL/GenBank/DDBJ whole genome shotgun (WGS) entry which is preliminary data.</text>
</comment>
<feature type="region of interest" description="Disordered" evidence="1">
    <location>
        <begin position="1"/>
        <end position="98"/>
    </location>
</feature>
<dbReference type="Proteomes" id="UP000015354">
    <property type="component" value="Unassembled WGS sequence"/>
</dbReference>
<name>S9V6C5_9TRYP</name>
<proteinExistence type="predicted"/>
<protein>
    <submittedName>
        <fullName evidence="2">Uncharacterized protein</fullName>
    </submittedName>
</protein>
<accession>S9V6C5</accession>
<evidence type="ECO:0000256" key="1">
    <source>
        <dbReference type="SAM" id="MobiDB-lite"/>
    </source>
</evidence>
<feature type="compositionally biased region" description="Basic and acidic residues" evidence="1">
    <location>
        <begin position="1"/>
        <end position="40"/>
    </location>
</feature>
<feature type="compositionally biased region" description="Polar residues" evidence="1">
    <location>
        <begin position="80"/>
        <end position="91"/>
    </location>
</feature>
<dbReference type="AlphaFoldDB" id="S9V6C5"/>
<gene>
    <name evidence="2" type="ORF">STCU_09954</name>
</gene>
<evidence type="ECO:0000313" key="3">
    <source>
        <dbReference type="Proteomes" id="UP000015354"/>
    </source>
</evidence>